<evidence type="ECO:0000256" key="8">
    <source>
        <dbReference type="ARBA" id="ARBA00022968"/>
    </source>
</evidence>
<feature type="binding site" evidence="14">
    <location>
        <position position="328"/>
    </location>
    <ligand>
        <name>Zn(2+)</name>
        <dbReference type="ChEBI" id="CHEBI:29105"/>
        <note>catalytic</note>
    </ligand>
</feature>
<evidence type="ECO:0000256" key="10">
    <source>
        <dbReference type="ARBA" id="ARBA00023049"/>
    </source>
</evidence>
<dbReference type="Proteomes" id="UP000001940">
    <property type="component" value="Chromosome X"/>
</dbReference>
<dbReference type="UCSC" id="R03G8.6">
    <property type="organism name" value="c. elegans"/>
</dbReference>
<feature type="binding site" evidence="14">
    <location>
        <position position="351"/>
    </location>
    <ligand>
        <name>Zn(2+)</name>
        <dbReference type="ChEBI" id="CHEBI:29105"/>
        <note>catalytic</note>
    </ligand>
</feature>
<evidence type="ECO:0000256" key="16">
    <source>
        <dbReference type="RuleBase" id="RU364040"/>
    </source>
</evidence>
<dbReference type="AGR" id="WB:WBGene00011000"/>
<evidence type="ECO:0000259" key="19">
    <source>
        <dbReference type="Pfam" id="PF17900"/>
    </source>
</evidence>
<dbReference type="Gene3D" id="2.60.40.1730">
    <property type="entry name" value="tricorn interacting facor f3 domain"/>
    <property type="match status" value="1"/>
</dbReference>
<feature type="domain" description="Aminopeptidase N-like N-terminal" evidence="19">
    <location>
        <begin position="38"/>
        <end position="229"/>
    </location>
</feature>
<dbReference type="InterPro" id="IPR014782">
    <property type="entry name" value="Peptidase_M1_dom"/>
</dbReference>
<dbReference type="FunFam" id="2.60.40.1910:FF:000006">
    <property type="entry name" value="Aminopeptidase"/>
    <property type="match status" value="1"/>
</dbReference>
<dbReference type="FunFam" id="1.10.390.10:FF:000032">
    <property type="entry name" value="Aminopeptidase"/>
    <property type="match status" value="1"/>
</dbReference>
<dbReference type="WormBase" id="R03G8.6">
    <property type="protein sequence ID" value="CE18905"/>
    <property type="gene ID" value="WBGene00011000"/>
</dbReference>
<dbReference type="OrthoDB" id="510539at2759"/>
<dbReference type="InterPro" id="IPR050344">
    <property type="entry name" value="Peptidase_M1_aminopeptidases"/>
</dbReference>
<keyword evidence="17" id="KW-0732">Signal</keyword>
<keyword evidence="8" id="KW-0735">Signal-anchor</keyword>
<dbReference type="PANTHER" id="PTHR11533:SF286">
    <property type="entry name" value="AMINOPEPTIDASE"/>
    <property type="match status" value="1"/>
</dbReference>
<reference evidence="20 21" key="1">
    <citation type="journal article" date="1998" name="Science">
        <title>Genome sequence of the nematode C. elegans: a platform for investigating biology.</title>
        <authorList>
            <consortium name="The C. elegans sequencing consortium"/>
            <person name="Sulson J.E."/>
            <person name="Waterston R."/>
        </authorList>
    </citation>
    <scope>NUCLEOTIDE SEQUENCE [LARGE SCALE GENOMIC DNA]</scope>
    <source>
        <strain evidence="20 21">Bristol N2</strain>
    </source>
</reference>
<evidence type="ECO:0000256" key="13">
    <source>
        <dbReference type="PIRSR" id="PIRSR634016-1"/>
    </source>
</evidence>
<dbReference type="GO" id="GO:0070006">
    <property type="term" value="F:metalloaminopeptidase activity"/>
    <property type="evidence" value="ECO:0000318"/>
    <property type="project" value="GO_Central"/>
</dbReference>
<evidence type="ECO:0000256" key="14">
    <source>
        <dbReference type="PIRSR" id="PIRSR634016-3"/>
    </source>
</evidence>
<dbReference type="eggNOG" id="KOG1046">
    <property type="taxonomic scope" value="Eukaryota"/>
</dbReference>
<dbReference type="InterPro" id="IPR027268">
    <property type="entry name" value="Peptidase_M4/M1_CTD_sf"/>
</dbReference>
<evidence type="ECO:0000256" key="4">
    <source>
        <dbReference type="ARBA" id="ARBA00022692"/>
    </source>
</evidence>
<organism evidence="20 21">
    <name type="scientific">Caenorhabditis elegans</name>
    <dbReference type="NCBI Taxonomy" id="6239"/>
    <lineage>
        <taxon>Eukaryota</taxon>
        <taxon>Metazoa</taxon>
        <taxon>Ecdysozoa</taxon>
        <taxon>Nematoda</taxon>
        <taxon>Chromadorea</taxon>
        <taxon>Rhabditida</taxon>
        <taxon>Rhabditina</taxon>
        <taxon>Rhabditomorpha</taxon>
        <taxon>Rhabditoidea</taxon>
        <taxon>Rhabditidae</taxon>
        <taxon>Peloderinae</taxon>
        <taxon>Caenorhabditis</taxon>
    </lineage>
</organism>
<keyword evidence="3 16" id="KW-0645">Protease</keyword>
<keyword evidence="9" id="KW-1133">Transmembrane helix</keyword>
<dbReference type="InParanoid" id="Q9XVV9"/>
<keyword evidence="11" id="KW-0472">Membrane</keyword>
<dbReference type="GO" id="GO:0008270">
    <property type="term" value="F:zinc ion binding"/>
    <property type="evidence" value="ECO:0007669"/>
    <property type="project" value="UniProtKB-UniRule"/>
</dbReference>
<keyword evidence="7 14" id="KW-0862">Zinc</keyword>
<keyword evidence="16 20" id="KW-0031">Aminopeptidase</keyword>
<dbReference type="AlphaFoldDB" id="Q9XVV9"/>
<keyword evidence="4" id="KW-0812">Transmembrane</keyword>
<proteinExistence type="evidence at protein level"/>
<dbReference type="STRING" id="6239.R03G8.6.1"/>
<feature type="chain" id="PRO_5004337775" description="Aminopeptidase" evidence="17">
    <location>
        <begin position="19"/>
        <end position="747"/>
    </location>
</feature>
<evidence type="ECO:0000256" key="6">
    <source>
        <dbReference type="ARBA" id="ARBA00022801"/>
    </source>
</evidence>
<dbReference type="Bgee" id="WBGene00011000">
    <property type="expression patterns" value="Expressed in adult organism and 1 other cell type or tissue"/>
</dbReference>
<keyword evidence="23" id="KW-1267">Proteomics identification</keyword>
<dbReference type="SUPFAM" id="SSF55486">
    <property type="entry name" value="Metalloproteases ('zincins'), catalytic domain"/>
    <property type="match status" value="1"/>
</dbReference>
<evidence type="ECO:0000256" key="7">
    <source>
        <dbReference type="ARBA" id="ARBA00022833"/>
    </source>
</evidence>
<evidence type="ECO:0000313" key="21">
    <source>
        <dbReference type="Proteomes" id="UP000001940"/>
    </source>
</evidence>
<dbReference type="Reactome" id="R-CEL-2022377">
    <property type="pathway name" value="Metabolism of Angiotensinogen to Angiotensins"/>
</dbReference>
<dbReference type="FunCoup" id="Q9XVV9">
    <property type="interactions" value="10"/>
</dbReference>
<keyword evidence="5 14" id="KW-0479">Metal-binding</keyword>
<dbReference type="Pfam" id="PF17900">
    <property type="entry name" value="Peptidase_M1_N"/>
    <property type="match status" value="1"/>
</dbReference>
<dbReference type="FunFam" id="2.60.40.1730:FF:000012">
    <property type="entry name" value="Aminopeptidase N"/>
    <property type="match status" value="1"/>
</dbReference>
<dbReference type="Gene3D" id="2.60.40.1910">
    <property type="match status" value="1"/>
</dbReference>
<gene>
    <name evidence="20" type="ORF">CELE_R03G8.6</name>
    <name evidence="20 22" type="ORF">R03G8.6</name>
</gene>
<feature type="binding site" evidence="14">
    <location>
        <position position="332"/>
    </location>
    <ligand>
        <name>Zn(2+)</name>
        <dbReference type="ChEBI" id="CHEBI:29105"/>
        <note>catalytic</note>
    </ligand>
</feature>
<dbReference type="InterPro" id="IPR034016">
    <property type="entry name" value="M1_APN-typ"/>
</dbReference>
<keyword evidence="6 16" id="KW-0378">Hydrolase</keyword>
<comment type="subcellular location">
    <subcellularLocation>
        <location evidence="1">Membrane</location>
        <topology evidence="1">Single-pass type II membrane protein</topology>
    </subcellularLocation>
</comment>
<evidence type="ECO:0000256" key="12">
    <source>
        <dbReference type="ARBA" id="ARBA00023180"/>
    </source>
</evidence>
<dbReference type="PaxDb" id="6239-R03G8.6"/>
<evidence type="ECO:0000256" key="9">
    <source>
        <dbReference type="ARBA" id="ARBA00022989"/>
    </source>
</evidence>
<dbReference type="GeneID" id="181438"/>
<feature type="active site" description="Proton acceptor" evidence="13">
    <location>
        <position position="329"/>
    </location>
</feature>
<dbReference type="InterPro" id="IPR045357">
    <property type="entry name" value="Aminopeptidase_N-like_N"/>
</dbReference>
<dbReference type="PRINTS" id="PR00756">
    <property type="entry name" value="ALADIPTASE"/>
</dbReference>
<dbReference type="KEGG" id="cel:CELE_R03G8.6"/>
<dbReference type="Reactome" id="R-CEL-983168">
    <property type="pathway name" value="Antigen processing: Ubiquitination &amp; Proteasome degradation"/>
</dbReference>
<evidence type="ECO:0007829" key="23">
    <source>
        <dbReference type="PeptideAtlas" id="Q9XVV9"/>
    </source>
</evidence>
<dbReference type="GO" id="GO:0043171">
    <property type="term" value="P:peptide catabolic process"/>
    <property type="evidence" value="ECO:0000318"/>
    <property type="project" value="GO_Central"/>
</dbReference>
<dbReference type="EC" id="3.4.11.-" evidence="16"/>
<dbReference type="RefSeq" id="NP_510175.1">
    <property type="nucleotide sequence ID" value="NM_077774.5"/>
</dbReference>
<accession>Q9XVV9</accession>
<dbReference type="InterPro" id="IPR042097">
    <property type="entry name" value="Aminopeptidase_N-like_N_sf"/>
</dbReference>
<evidence type="ECO:0000256" key="11">
    <source>
        <dbReference type="ARBA" id="ARBA00023136"/>
    </source>
</evidence>
<dbReference type="SUPFAM" id="SSF63737">
    <property type="entry name" value="Leukotriene A4 hydrolase N-terminal domain"/>
    <property type="match status" value="1"/>
</dbReference>
<keyword evidence="10 16" id="KW-0482">Metalloprotease</keyword>
<comment type="similarity">
    <text evidence="2 16">Belongs to the peptidase M1 family.</text>
</comment>
<dbReference type="SMR" id="Q9XVV9"/>
<dbReference type="Gene3D" id="1.10.390.10">
    <property type="entry name" value="Neutral Protease Domain 2"/>
    <property type="match status" value="1"/>
</dbReference>
<dbReference type="CTD" id="181438"/>
<dbReference type="MEROPS" id="M01.A23"/>
<evidence type="ECO:0000313" key="20">
    <source>
        <dbReference type="EMBL" id="CAA93680.1"/>
    </source>
</evidence>
<feature type="domain" description="Peptidase M1 membrane alanine aminopeptidase" evidence="18">
    <location>
        <begin position="265"/>
        <end position="475"/>
    </location>
</feature>
<evidence type="ECO:0000256" key="17">
    <source>
        <dbReference type="SAM" id="SignalP"/>
    </source>
</evidence>
<sequence>MRLLILVFILAIIKPFASELDARIADVASYRLPRHVSPSHYDIHIKTYLPGYGWKADENKITFEGNVNILLDIKETTDKLVLHSSSLNIISATFQSDEQNVSISHWNVQTESQFLTFYLNNTVKVQSSAGIQINFQGKVRTDGLGLFATNSTREDGTVMTNFATQFETIFARNMIPCFDEPEFKATWNVSLEHPTGSTALSNGIEVESKVNDDWKTTTYKKTLKMSSYILALFIGDIQFKETILNNGVRIRVYTDPVNIDRVDHALNISRIVLEGFERQFGIRYPMEKLDFVSVQNFKFGAMENWGLVIHNAYSLIGDPMDVTEIVIHEIAHQWFGNLVTMKYWDHIWLNEGFASYMTSYGLTFLDPDYQRDTFYLNCQFNPQINDGGVSLNFGKNLSSVMNNAATVYMKGCSFVRMLENIFGTEYFNEAIKFYLEKNQYDNVDDNDLYEAFRTSSETLDTNGKPFDIEKFARCWTHQNGFPTIQVSNDNGIATLTQSHLYEPQLMLNECDYKWDIPIWYQEPGEARVQMAWLNRNSTSLELVADDSVIINANSIGYYEVLYSDKMYEKIAEQVAINVSRYSVNSLRRTLHDVFRYSRDGLTPFHNAFIIAYVLVFGENEILRHESVLYLVDAVYNTNNKSIVNSKDIETVKGLVNQIENFELFPKCVQSQTFSSCYQKRIPQNINLRAIMQLKLSQNTMDLIVAWAENGVNEEAKLGPKLMLGCSTKENLKKISGKLGGKQMKCNL</sequence>
<dbReference type="HOGENOM" id="CLU_003705_4_6_1"/>
<dbReference type="OMA" id="VIMMARI"/>
<feature type="signal peptide" evidence="17">
    <location>
        <begin position="1"/>
        <end position="18"/>
    </location>
</feature>
<evidence type="ECO:0000259" key="18">
    <source>
        <dbReference type="Pfam" id="PF01433"/>
    </source>
</evidence>
<evidence type="ECO:0000256" key="1">
    <source>
        <dbReference type="ARBA" id="ARBA00004606"/>
    </source>
</evidence>
<comment type="cofactor">
    <cofactor evidence="14 16">
        <name>Zn(2+)</name>
        <dbReference type="ChEBI" id="CHEBI:29105"/>
    </cofactor>
    <text evidence="14 16">Binds 1 zinc ion per subunit.</text>
</comment>
<dbReference type="PANTHER" id="PTHR11533">
    <property type="entry name" value="PROTEASE M1 ZINC METALLOPROTEASE"/>
    <property type="match status" value="1"/>
</dbReference>
<evidence type="ECO:0000313" key="22">
    <source>
        <dbReference type="WormBase" id="R03G8.6"/>
    </source>
</evidence>
<dbReference type="PeptideAtlas" id="Q9XVV9"/>
<evidence type="ECO:0000256" key="5">
    <source>
        <dbReference type="ARBA" id="ARBA00022723"/>
    </source>
</evidence>
<protein>
    <recommendedName>
        <fullName evidence="16">Aminopeptidase</fullName>
        <ecNumber evidence="16">3.4.11.-</ecNumber>
    </recommendedName>
</protein>
<evidence type="ECO:0000256" key="3">
    <source>
        <dbReference type="ARBA" id="ARBA00022670"/>
    </source>
</evidence>
<dbReference type="GO" id="GO:0006508">
    <property type="term" value="P:proteolysis"/>
    <property type="evidence" value="ECO:0000318"/>
    <property type="project" value="GO_Central"/>
</dbReference>
<keyword evidence="21" id="KW-1185">Reference proteome</keyword>
<dbReference type="PhylomeDB" id="Q9XVV9"/>
<name>Q9XVV9_CAEEL</name>
<dbReference type="Reactome" id="R-CEL-983170">
    <property type="pathway name" value="Antigen Presentation: Folding, assembly and peptide loading of class I MHC"/>
</dbReference>
<dbReference type="Pfam" id="PF01433">
    <property type="entry name" value="Peptidase_M1"/>
    <property type="match status" value="1"/>
</dbReference>
<evidence type="ECO:0000256" key="2">
    <source>
        <dbReference type="ARBA" id="ARBA00010136"/>
    </source>
</evidence>
<dbReference type="EMBL" id="BX284606">
    <property type="protein sequence ID" value="CAA93680.1"/>
    <property type="molecule type" value="Genomic_DNA"/>
</dbReference>
<dbReference type="PIR" id="T23882">
    <property type="entry name" value="T23882"/>
</dbReference>
<dbReference type="CDD" id="cd09601">
    <property type="entry name" value="M1_APN-Q_like"/>
    <property type="match status" value="1"/>
</dbReference>
<dbReference type="GO" id="GO:0016020">
    <property type="term" value="C:membrane"/>
    <property type="evidence" value="ECO:0007669"/>
    <property type="project" value="UniProtKB-SubCell"/>
</dbReference>
<feature type="site" description="Transition state stabilizer" evidence="15">
    <location>
        <position position="408"/>
    </location>
</feature>
<keyword evidence="12" id="KW-0325">Glycoprotein</keyword>
<evidence type="ECO:0000256" key="15">
    <source>
        <dbReference type="PIRSR" id="PIRSR634016-4"/>
    </source>
</evidence>
<dbReference type="InterPro" id="IPR001930">
    <property type="entry name" value="Peptidase_M1"/>
</dbReference>